<sequence length="242" mass="27747">MSLVKEGGLMTFQVPVLTPTNYPVWGIKVKLIIDAYDIWETVESRVFNGRISRNMIDQQMYDCQVKKGMDKQHGVNIMAVEVQIGWLWIWPGRGCESGKSQDGNERIERDLMVHVMCVVNNQNVWKTLDVTEVEVGCRGKVENRGGCCLGKTGCWNKVQQDYVWFDDDDSRSMVNKGCECGGVRWWLMTEKHSCRLTDDYGEEAVPGKEVAPTKDVAIEDEQSSKGRGVRHFFSLQKNYRFF</sequence>
<dbReference type="EMBL" id="OX465082">
    <property type="protein sequence ID" value="CAI9289486.1"/>
    <property type="molecule type" value="Genomic_DNA"/>
</dbReference>
<keyword evidence="2" id="KW-1185">Reference proteome</keyword>
<organism evidence="1 2">
    <name type="scientific">Lactuca saligna</name>
    <name type="common">Willowleaf lettuce</name>
    <dbReference type="NCBI Taxonomy" id="75948"/>
    <lineage>
        <taxon>Eukaryota</taxon>
        <taxon>Viridiplantae</taxon>
        <taxon>Streptophyta</taxon>
        <taxon>Embryophyta</taxon>
        <taxon>Tracheophyta</taxon>
        <taxon>Spermatophyta</taxon>
        <taxon>Magnoliopsida</taxon>
        <taxon>eudicotyledons</taxon>
        <taxon>Gunneridae</taxon>
        <taxon>Pentapetalae</taxon>
        <taxon>asterids</taxon>
        <taxon>campanulids</taxon>
        <taxon>Asterales</taxon>
        <taxon>Asteraceae</taxon>
        <taxon>Cichorioideae</taxon>
        <taxon>Cichorieae</taxon>
        <taxon>Lactucinae</taxon>
        <taxon>Lactuca</taxon>
    </lineage>
</organism>
<evidence type="ECO:0000313" key="1">
    <source>
        <dbReference type="EMBL" id="CAI9289486.1"/>
    </source>
</evidence>
<gene>
    <name evidence="1" type="ORF">LSALG_LOCUS28722</name>
</gene>
<evidence type="ECO:0000313" key="2">
    <source>
        <dbReference type="Proteomes" id="UP001177003"/>
    </source>
</evidence>
<reference evidence="1" key="1">
    <citation type="submission" date="2023-04" db="EMBL/GenBank/DDBJ databases">
        <authorList>
            <person name="Vijverberg K."/>
            <person name="Xiong W."/>
            <person name="Schranz E."/>
        </authorList>
    </citation>
    <scope>NUCLEOTIDE SEQUENCE</scope>
</reference>
<proteinExistence type="predicted"/>
<dbReference type="AlphaFoldDB" id="A0AA35ZBV7"/>
<dbReference type="Proteomes" id="UP001177003">
    <property type="component" value="Chromosome 6"/>
</dbReference>
<protein>
    <recommendedName>
        <fullName evidence="3">DUF4219 domain-containing protein</fullName>
    </recommendedName>
</protein>
<accession>A0AA35ZBV7</accession>
<evidence type="ECO:0008006" key="3">
    <source>
        <dbReference type="Google" id="ProtNLM"/>
    </source>
</evidence>
<name>A0AA35ZBV7_LACSI</name>